<organism evidence="1 2">
    <name type="scientific">Plakobranchus ocellatus</name>
    <dbReference type="NCBI Taxonomy" id="259542"/>
    <lineage>
        <taxon>Eukaryota</taxon>
        <taxon>Metazoa</taxon>
        <taxon>Spiralia</taxon>
        <taxon>Lophotrochozoa</taxon>
        <taxon>Mollusca</taxon>
        <taxon>Gastropoda</taxon>
        <taxon>Heterobranchia</taxon>
        <taxon>Euthyneura</taxon>
        <taxon>Panpulmonata</taxon>
        <taxon>Sacoglossa</taxon>
        <taxon>Placobranchoidea</taxon>
        <taxon>Plakobranchidae</taxon>
        <taxon>Plakobranchus</taxon>
    </lineage>
</organism>
<reference evidence="1 2" key="1">
    <citation type="journal article" date="2021" name="Elife">
        <title>Chloroplast acquisition without the gene transfer in kleptoplastic sea slugs, Plakobranchus ocellatus.</title>
        <authorList>
            <person name="Maeda T."/>
            <person name="Takahashi S."/>
            <person name="Yoshida T."/>
            <person name="Shimamura S."/>
            <person name="Takaki Y."/>
            <person name="Nagai Y."/>
            <person name="Toyoda A."/>
            <person name="Suzuki Y."/>
            <person name="Arimoto A."/>
            <person name="Ishii H."/>
            <person name="Satoh N."/>
            <person name="Nishiyama T."/>
            <person name="Hasebe M."/>
            <person name="Maruyama T."/>
            <person name="Minagawa J."/>
            <person name="Obokata J."/>
            <person name="Shigenobu S."/>
        </authorList>
    </citation>
    <scope>NUCLEOTIDE SEQUENCE [LARGE SCALE GENOMIC DNA]</scope>
</reference>
<dbReference type="EMBL" id="BLXT01002298">
    <property type="protein sequence ID" value="GFN92829.1"/>
    <property type="molecule type" value="Genomic_DNA"/>
</dbReference>
<gene>
    <name evidence="1" type="ORF">PoB_001933500</name>
</gene>
<evidence type="ECO:0000313" key="2">
    <source>
        <dbReference type="Proteomes" id="UP000735302"/>
    </source>
</evidence>
<accession>A0AAV3ZE29</accession>
<protein>
    <recommendedName>
        <fullName evidence="3">TLDc domain-containing protein</fullName>
    </recommendedName>
</protein>
<keyword evidence="2" id="KW-1185">Reference proteome</keyword>
<proteinExistence type="predicted"/>
<dbReference type="Proteomes" id="UP000735302">
    <property type="component" value="Unassembled WGS sequence"/>
</dbReference>
<evidence type="ECO:0000313" key="1">
    <source>
        <dbReference type="EMBL" id="GFN92829.1"/>
    </source>
</evidence>
<evidence type="ECO:0008006" key="3">
    <source>
        <dbReference type="Google" id="ProtNLM"/>
    </source>
</evidence>
<name>A0AAV3ZE29_9GAST</name>
<sequence>MASRTSPDRSTSIKSIADIFELAAKYRGRKHVTGLYACTASILNGVGVHNKVISGFQALCKIRAATEWSPQISGPIRYSLCHRRSLASPVDLDTSPNPFYNMLFFHSGEKIFVGSPRHAWFCASLLKHDPCLQAFGSISSLSLNVFTLALLDGSVVGRSPLYPEHPGSNTEPLCLYGVPSKARDLGGFGYYNLALPPFFRRQVAE</sequence>
<dbReference type="AlphaFoldDB" id="A0AAV3ZE29"/>
<comment type="caution">
    <text evidence="1">The sequence shown here is derived from an EMBL/GenBank/DDBJ whole genome shotgun (WGS) entry which is preliminary data.</text>
</comment>